<dbReference type="EMBL" id="QPIG01000001">
    <property type="protein sequence ID" value="RCU58141.1"/>
    <property type="molecule type" value="Genomic_DNA"/>
</dbReference>
<dbReference type="OrthoDB" id="1453489at2"/>
<reference evidence="1 2" key="1">
    <citation type="submission" date="2018-07" db="EMBL/GenBank/DDBJ databases">
        <title>Oceanihabitans testaceum sp. nov., isolated from marine sediment.</title>
        <authorList>
            <person name="Li C.-M."/>
        </authorList>
    </citation>
    <scope>NUCLEOTIDE SEQUENCE [LARGE SCALE GENOMIC DNA]</scope>
    <source>
        <strain evidence="1 2">S9-10</strain>
    </source>
</reference>
<dbReference type="RefSeq" id="WP_113965666.1">
    <property type="nucleotide sequence ID" value="NZ_QNRP01000001.1"/>
</dbReference>
<protein>
    <submittedName>
        <fullName evidence="1">Uncharacterized protein</fullName>
    </submittedName>
</protein>
<evidence type="ECO:0000313" key="2">
    <source>
        <dbReference type="Proteomes" id="UP000252249"/>
    </source>
</evidence>
<sequence>MKNHLDITTPIGFYNTYFELLPLYKTRKEAFNYLNEQVKNITSKQPYKNYKEFRNKIAG</sequence>
<keyword evidence="2" id="KW-1185">Reference proteome</keyword>
<name>A0A368PA91_9FLAO</name>
<dbReference type="Proteomes" id="UP000252249">
    <property type="component" value="Unassembled WGS sequence"/>
</dbReference>
<organism evidence="1 2">
    <name type="scientific">Oceanihabitans sediminis</name>
    <dbReference type="NCBI Taxonomy" id="1812012"/>
    <lineage>
        <taxon>Bacteria</taxon>
        <taxon>Pseudomonadati</taxon>
        <taxon>Bacteroidota</taxon>
        <taxon>Flavobacteriia</taxon>
        <taxon>Flavobacteriales</taxon>
        <taxon>Flavobacteriaceae</taxon>
        <taxon>Oceanihabitans</taxon>
    </lineage>
</organism>
<gene>
    <name evidence="1" type="ORF">DU428_01800</name>
</gene>
<proteinExistence type="predicted"/>
<comment type="caution">
    <text evidence="1">The sequence shown here is derived from an EMBL/GenBank/DDBJ whole genome shotgun (WGS) entry which is preliminary data.</text>
</comment>
<evidence type="ECO:0000313" key="1">
    <source>
        <dbReference type="EMBL" id="RCU58141.1"/>
    </source>
</evidence>
<dbReference type="AlphaFoldDB" id="A0A368PA91"/>
<accession>A0A368PA91</accession>